<dbReference type="Proteomes" id="UP000077755">
    <property type="component" value="Chromosome 4"/>
</dbReference>
<dbReference type="EMBL" id="CP093346">
    <property type="protein sequence ID" value="WOG95850.1"/>
    <property type="molecule type" value="Genomic_DNA"/>
</dbReference>
<dbReference type="InterPro" id="IPR038765">
    <property type="entry name" value="Papain-like_cys_pep_sf"/>
</dbReference>
<reference evidence="1" key="1">
    <citation type="journal article" date="2016" name="Nat. Genet.">
        <title>A high-quality carrot genome assembly provides new insights into carotenoid accumulation and asterid genome evolution.</title>
        <authorList>
            <person name="Iorizzo M."/>
            <person name="Ellison S."/>
            <person name="Senalik D."/>
            <person name="Zeng P."/>
            <person name="Satapoomin P."/>
            <person name="Huang J."/>
            <person name="Bowman M."/>
            <person name="Iovene M."/>
            <person name="Sanseverino W."/>
            <person name="Cavagnaro P."/>
            <person name="Yildiz M."/>
            <person name="Macko-Podgorni A."/>
            <person name="Moranska E."/>
            <person name="Grzebelus E."/>
            <person name="Grzebelus D."/>
            <person name="Ashrafi H."/>
            <person name="Zheng Z."/>
            <person name="Cheng S."/>
            <person name="Spooner D."/>
            <person name="Van Deynze A."/>
            <person name="Simon P."/>
        </authorList>
    </citation>
    <scope>NUCLEOTIDE SEQUENCE</scope>
    <source>
        <tissue evidence="1">Leaf</tissue>
    </source>
</reference>
<dbReference type="AlphaFoldDB" id="A0AAF1AXC6"/>
<sequence>MSDVLANLSDEQRKWVTTTGFGDILSFRQMWYAHTLGYNVVSAFNSRNCSLELKAGTIEISDKTVRSVLGLPMGSEIIEPGDNEERVSLWGEQFEGCLVCKVSPMTLSNRIQGNREANTEFKLNFLVLLYNFFIDGNQNMYLNRDVLRYSMDIDHCGKYNWCRLLIEKLRVSHDYWSAVKSRYFTGSLTFLIMVEGTVIDAWTCILNENEILRSDSSPMRLFLNTETTFVFPIYNATHHYIICYNMKKPSWEIIDNRVQTSHFGEMFGDLPFLLHDLFCDWISQYNLPKGDEIKNMLPNVVKFGWQTTDNWMDCGVYVMRHLETYMGSLYTWKAGLRAEDGKTRDLLKKLRMIYCHKILTWNGNKRRAMVMRSVATFTKAKKSAM</sequence>
<keyword evidence="2" id="KW-1185">Reference proteome</keyword>
<reference evidence="1" key="2">
    <citation type="submission" date="2022-03" db="EMBL/GenBank/DDBJ databases">
        <title>Draft title - Genomic analysis of global carrot germplasm unveils the trajectory of domestication and the origin of high carotenoid orange carrot.</title>
        <authorList>
            <person name="Iorizzo M."/>
            <person name="Ellison S."/>
            <person name="Senalik D."/>
            <person name="Macko-Podgorni A."/>
            <person name="Grzebelus D."/>
            <person name="Bostan H."/>
            <person name="Rolling W."/>
            <person name="Curaba J."/>
            <person name="Simon P."/>
        </authorList>
    </citation>
    <scope>NUCLEOTIDE SEQUENCE</scope>
    <source>
        <tissue evidence="1">Leaf</tissue>
    </source>
</reference>
<name>A0AAF1AXC6_DAUCS</name>
<organism evidence="1 2">
    <name type="scientific">Daucus carota subsp. sativus</name>
    <name type="common">Carrot</name>
    <dbReference type="NCBI Taxonomy" id="79200"/>
    <lineage>
        <taxon>Eukaryota</taxon>
        <taxon>Viridiplantae</taxon>
        <taxon>Streptophyta</taxon>
        <taxon>Embryophyta</taxon>
        <taxon>Tracheophyta</taxon>
        <taxon>Spermatophyta</taxon>
        <taxon>Magnoliopsida</taxon>
        <taxon>eudicotyledons</taxon>
        <taxon>Gunneridae</taxon>
        <taxon>Pentapetalae</taxon>
        <taxon>asterids</taxon>
        <taxon>campanulids</taxon>
        <taxon>Apiales</taxon>
        <taxon>Apiaceae</taxon>
        <taxon>Apioideae</taxon>
        <taxon>Scandiceae</taxon>
        <taxon>Daucinae</taxon>
        <taxon>Daucus</taxon>
        <taxon>Daucus sect. Daucus</taxon>
    </lineage>
</organism>
<dbReference type="SUPFAM" id="SSF54001">
    <property type="entry name" value="Cysteine proteinases"/>
    <property type="match status" value="1"/>
</dbReference>
<dbReference type="PANTHER" id="PTHR34835:SF90">
    <property type="entry name" value="AMINOTRANSFERASE-LIKE PLANT MOBILE DOMAIN-CONTAINING PROTEIN"/>
    <property type="match status" value="1"/>
</dbReference>
<evidence type="ECO:0000313" key="1">
    <source>
        <dbReference type="EMBL" id="WOG95850.1"/>
    </source>
</evidence>
<evidence type="ECO:0000313" key="2">
    <source>
        <dbReference type="Proteomes" id="UP000077755"/>
    </source>
</evidence>
<dbReference type="PANTHER" id="PTHR34835">
    <property type="entry name" value="OS07G0283600 PROTEIN-RELATED"/>
    <property type="match status" value="1"/>
</dbReference>
<protein>
    <recommendedName>
        <fullName evidence="3">Ubiquitin-like protease family profile domain-containing protein</fullName>
    </recommendedName>
</protein>
<accession>A0AAF1AXC6</accession>
<dbReference type="Gene3D" id="3.40.395.10">
    <property type="entry name" value="Adenoviral Proteinase, Chain A"/>
    <property type="match status" value="1"/>
</dbReference>
<proteinExistence type="predicted"/>
<evidence type="ECO:0008006" key="3">
    <source>
        <dbReference type="Google" id="ProtNLM"/>
    </source>
</evidence>
<gene>
    <name evidence="1" type="ORF">DCAR_0415179</name>
</gene>